<comment type="catalytic activity">
    <reaction evidence="1">
        <text>Endonucleolytic cleavage to 5'-phosphomonoester.</text>
        <dbReference type="EC" id="3.1.26.4"/>
    </reaction>
</comment>
<dbReference type="EMBL" id="CP104013">
    <property type="protein sequence ID" value="UYP47902.1"/>
    <property type="molecule type" value="Genomic_DNA"/>
</dbReference>
<evidence type="ECO:0000256" key="1">
    <source>
        <dbReference type="ARBA" id="ARBA00000077"/>
    </source>
</evidence>
<keyword evidence="7" id="KW-0479">Metal-binding</keyword>
<evidence type="ECO:0000256" key="3">
    <source>
        <dbReference type="ARBA" id="ARBA00005300"/>
    </source>
</evidence>
<keyword evidence="13" id="KW-1185">Reference proteome</keyword>
<dbReference type="InterPro" id="IPR022892">
    <property type="entry name" value="RNaseHI"/>
</dbReference>
<comment type="similarity">
    <text evidence="3">Belongs to the RNase H family.</text>
</comment>
<proteinExistence type="inferred from homology"/>
<feature type="domain" description="RNase H type-1" evidence="11">
    <location>
        <begin position="4"/>
        <end position="155"/>
    </location>
</feature>
<evidence type="ECO:0000256" key="6">
    <source>
        <dbReference type="ARBA" id="ARBA00022722"/>
    </source>
</evidence>
<dbReference type="Pfam" id="PF00075">
    <property type="entry name" value="RNase_H"/>
    <property type="match status" value="1"/>
</dbReference>
<keyword evidence="10" id="KW-0460">Magnesium</keyword>
<dbReference type="InterPro" id="IPR012337">
    <property type="entry name" value="RNaseH-like_sf"/>
</dbReference>
<evidence type="ECO:0000259" key="11">
    <source>
        <dbReference type="PROSITE" id="PS50879"/>
    </source>
</evidence>
<accession>A0ABY6HZZ5</accession>
<dbReference type="CDD" id="cd09278">
    <property type="entry name" value="RNase_HI_prokaryote_like"/>
    <property type="match status" value="1"/>
</dbReference>
<dbReference type="GO" id="GO:0004523">
    <property type="term" value="F:RNA-DNA hybrid ribonuclease activity"/>
    <property type="evidence" value="ECO:0007669"/>
    <property type="project" value="UniProtKB-EC"/>
</dbReference>
<dbReference type="PROSITE" id="PS50879">
    <property type="entry name" value="RNASE_H_1"/>
    <property type="match status" value="1"/>
</dbReference>
<dbReference type="Gene3D" id="3.30.420.10">
    <property type="entry name" value="Ribonuclease H-like superfamily/Ribonuclease H"/>
    <property type="match status" value="1"/>
</dbReference>
<organism evidence="12 13">
    <name type="scientific">Candidatus Lokiarchaeum ossiferum</name>
    <dbReference type="NCBI Taxonomy" id="2951803"/>
    <lineage>
        <taxon>Archaea</taxon>
        <taxon>Promethearchaeati</taxon>
        <taxon>Promethearchaeota</taxon>
        <taxon>Promethearchaeia</taxon>
        <taxon>Promethearchaeales</taxon>
        <taxon>Promethearchaeaceae</taxon>
        <taxon>Candidatus Lokiarchaeum</taxon>
    </lineage>
</organism>
<comment type="subunit">
    <text evidence="4">Monomer.</text>
</comment>
<evidence type="ECO:0000256" key="2">
    <source>
        <dbReference type="ARBA" id="ARBA00001946"/>
    </source>
</evidence>
<reference evidence="12" key="1">
    <citation type="submission" date="2022-09" db="EMBL/GenBank/DDBJ databases">
        <title>Actin cytoskeleton and complex cell architecture in an #Asgard archaeon.</title>
        <authorList>
            <person name="Ponce Toledo R.I."/>
            <person name="Schleper C."/>
            <person name="Rodrigues Oliveira T."/>
            <person name="Wollweber F."/>
            <person name="Xu J."/>
            <person name="Rittmann S."/>
            <person name="Klingl A."/>
            <person name="Pilhofer M."/>
        </authorList>
    </citation>
    <scope>NUCLEOTIDE SEQUENCE</scope>
    <source>
        <strain evidence="12">B-35</strain>
    </source>
</reference>
<evidence type="ECO:0000256" key="4">
    <source>
        <dbReference type="ARBA" id="ARBA00011245"/>
    </source>
</evidence>
<evidence type="ECO:0000256" key="9">
    <source>
        <dbReference type="ARBA" id="ARBA00022801"/>
    </source>
</evidence>
<dbReference type="InterPro" id="IPR002156">
    <property type="entry name" value="RNaseH_domain"/>
</dbReference>
<dbReference type="Proteomes" id="UP001208689">
    <property type="component" value="Chromosome"/>
</dbReference>
<evidence type="ECO:0000256" key="8">
    <source>
        <dbReference type="ARBA" id="ARBA00022759"/>
    </source>
</evidence>
<comment type="cofactor">
    <cofactor evidence="2">
        <name>Mg(2+)</name>
        <dbReference type="ChEBI" id="CHEBI:18420"/>
    </cofactor>
</comment>
<sequence>MNQTSSILQVYTDGACEGNQFDQNYGGWAAIILENNSILHQTSGSTKNTTNNRMELLAVIRALQIIVRNKLHESHIIHIFSDSAYIVNCFAQKWYIKWKKNNWSNSQGKPVLNPDLWKALLSLVERCNFQFIKVKGHSGNKYNEMVDQLAVSAIKELKLLGK</sequence>
<keyword evidence="9 12" id="KW-0378">Hydrolase</keyword>
<dbReference type="EC" id="3.1.26.4" evidence="5"/>
<gene>
    <name evidence="12" type="ORF">NEF87_004187</name>
</gene>
<dbReference type="PANTHER" id="PTHR10642:SF26">
    <property type="entry name" value="RIBONUCLEASE H1"/>
    <property type="match status" value="1"/>
</dbReference>
<evidence type="ECO:0000256" key="5">
    <source>
        <dbReference type="ARBA" id="ARBA00012180"/>
    </source>
</evidence>
<evidence type="ECO:0000256" key="7">
    <source>
        <dbReference type="ARBA" id="ARBA00022723"/>
    </source>
</evidence>
<evidence type="ECO:0000313" key="13">
    <source>
        <dbReference type="Proteomes" id="UP001208689"/>
    </source>
</evidence>
<protein>
    <recommendedName>
        <fullName evidence="5">ribonuclease H</fullName>
        <ecNumber evidence="5">3.1.26.4</ecNumber>
    </recommendedName>
</protein>
<name>A0ABY6HZZ5_9ARCH</name>
<keyword evidence="6" id="KW-0540">Nuclease</keyword>
<dbReference type="InterPro" id="IPR050092">
    <property type="entry name" value="RNase_H"/>
</dbReference>
<dbReference type="PANTHER" id="PTHR10642">
    <property type="entry name" value="RIBONUCLEASE H1"/>
    <property type="match status" value="1"/>
</dbReference>
<evidence type="ECO:0000313" key="12">
    <source>
        <dbReference type="EMBL" id="UYP47902.1"/>
    </source>
</evidence>
<dbReference type="InterPro" id="IPR036397">
    <property type="entry name" value="RNaseH_sf"/>
</dbReference>
<evidence type="ECO:0000256" key="10">
    <source>
        <dbReference type="ARBA" id="ARBA00022842"/>
    </source>
</evidence>
<dbReference type="SUPFAM" id="SSF53098">
    <property type="entry name" value="Ribonuclease H-like"/>
    <property type="match status" value="1"/>
</dbReference>
<keyword evidence="8" id="KW-0255">Endonuclease</keyword>